<dbReference type="OrthoDB" id="1259631at2"/>
<evidence type="ECO:0000313" key="1">
    <source>
        <dbReference type="EMBL" id="SIS85297.1"/>
    </source>
</evidence>
<name>A0A1N7MGW5_9FLAO</name>
<dbReference type="AlphaFoldDB" id="A0A1N7MGW5"/>
<protein>
    <submittedName>
        <fullName evidence="1">Uncharacterized protein</fullName>
    </submittedName>
</protein>
<dbReference type="RefSeq" id="WP_076391329.1">
    <property type="nucleotide sequence ID" value="NZ_FTOV01000003.1"/>
</dbReference>
<proteinExistence type="predicted"/>
<reference evidence="1 2" key="1">
    <citation type="submission" date="2017-01" db="EMBL/GenBank/DDBJ databases">
        <authorList>
            <person name="Mah S.A."/>
            <person name="Swanson W.J."/>
            <person name="Moy G.W."/>
            <person name="Vacquier V.D."/>
        </authorList>
    </citation>
    <scope>NUCLEOTIDE SEQUENCE [LARGE SCALE GENOMIC DNA]</scope>
    <source>
        <strain evidence="1 2">DSM 18014</strain>
    </source>
</reference>
<sequence>MKKIFSVLAVTVFAFSFSQTYVNVSSVKKQVDNVYKGGQEKFEYDLTNNLRYTANAFQVNGDFTLNFKVNEKGDITDVKLLPELYDKGFEREVKRDLGRMKKHFAVNQPKNVSVGLSFGRDLKPSDGRLAFQGRDSFANQNTK</sequence>
<gene>
    <name evidence="1" type="ORF">SAMN05421785_103213</name>
</gene>
<accession>A0A1N7MGW5</accession>
<dbReference type="STRING" id="373672.SAMN05421785_103213"/>
<dbReference type="Proteomes" id="UP000185781">
    <property type="component" value="Unassembled WGS sequence"/>
</dbReference>
<dbReference type="SUPFAM" id="SSF74653">
    <property type="entry name" value="TolA/TonB C-terminal domain"/>
    <property type="match status" value="1"/>
</dbReference>
<evidence type="ECO:0000313" key="2">
    <source>
        <dbReference type="Proteomes" id="UP000185781"/>
    </source>
</evidence>
<organism evidence="1 2">
    <name type="scientific">Chryseobacterium gambrini</name>
    <dbReference type="NCBI Taxonomy" id="373672"/>
    <lineage>
        <taxon>Bacteria</taxon>
        <taxon>Pseudomonadati</taxon>
        <taxon>Bacteroidota</taxon>
        <taxon>Flavobacteriia</taxon>
        <taxon>Flavobacteriales</taxon>
        <taxon>Weeksellaceae</taxon>
        <taxon>Chryseobacterium group</taxon>
        <taxon>Chryseobacterium</taxon>
    </lineage>
</organism>
<dbReference type="EMBL" id="FTOV01000003">
    <property type="protein sequence ID" value="SIS85297.1"/>
    <property type="molecule type" value="Genomic_DNA"/>
</dbReference>